<reference evidence="2 3" key="1">
    <citation type="submission" date="2019-05" db="EMBL/GenBank/DDBJ databases">
        <title>Colwellia ponticola sp. nov., isolated from seawater.</title>
        <authorList>
            <person name="Yoon J.-H."/>
        </authorList>
    </citation>
    <scope>NUCLEOTIDE SEQUENCE [LARGE SCALE GENOMIC DNA]</scope>
    <source>
        <strain evidence="2 3">OISW-25</strain>
    </source>
</reference>
<comment type="caution">
    <text evidence="2">The sequence shown here is derived from an EMBL/GenBank/DDBJ whole genome shotgun (WGS) entry which is preliminary data.</text>
</comment>
<evidence type="ECO:0000256" key="1">
    <source>
        <dbReference type="SAM" id="MobiDB-lite"/>
    </source>
</evidence>
<evidence type="ECO:0000313" key="2">
    <source>
        <dbReference type="EMBL" id="TMM42387.1"/>
    </source>
</evidence>
<organism evidence="2 3">
    <name type="scientific">Colwellia ponticola</name>
    <dbReference type="NCBI Taxonomy" id="2304625"/>
    <lineage>
        <taxon>Bacteria</taxon>
        <taxon>Pseudomonadati</taxon>
        <taxon>Pseudomonadota</taxon>
        <taxon>Gammaproteobacteria</taxon>
        <taxon>Alteromonadales</taxon>
        <taxon>Colwelliaceae</taxon>
        <taxon>Colwellia</taxon>
    </lineage>
</organism>
<sequence>MKNAESTDELSNKKTNKKTAMSNAEKQKRYRERQKEKGLQEMRGYMSPEAKNCYQLISEQTNWSDSVIISNAVRLTYAAYKNGQIGLLNSWLKNNKL</sequence>
<accession>A0A8H2JKZ5</accession>
<dbReference type="OrthoDB" id="6387717at2"/>
<protein>
    <submittedName>
        <fullName evidence="2">Uncharacterized protein</fullName>
    </submittedName>
</protein>
<dbReference type="AlphaFoldDB" id="A0A8H2JKZ5"/>
<name>A0A8H2JKZ5_9GAMM</name>
<keyword evidence="3" id="KW-1185">Reference proteome</keyword>
<dbReference type="EMBL" id="SZVP01000018">
    <property type="protein sequence ID" value="TMM42387.1"/>
    <property type="molecule type" value="Genomic_DNA"/>
</dbReference>
<evidence type="ECO:0000313" key="3">
    <source>
        <dbReference type="Proteomes" id="UP000307702"/>
    </source>
</evidence>
<proteinExistence type="predicted"/>
<dbReference type="RefSeq" id="WP_138624274.1">
    <property type="nucleotide sequence ID" value="NZ_SZVP01000018.1"/>
</dbReference>
<feature type="region of interest" description="Disordered" evidence="1">
    <location>
        <begin position="1"/>
        <end position="44"/>
    </location>
</feature>
<gene>
    <name evidence="2" type="ORF">FCS21_14505</name>
</gene>
<dbReference type="Proteomes" id="UP000307702">
    <property type="component" value="Unassembled WGS sequence"/>
</dbReference>